<evidence type="ECO:0000313" key="3">
    <source>
        <dbReference type="Proteomes" id="UP001174691"/>
    </source>
</evidence>
<dbReference type="InterPro" id="IPR029058">
    <property type="entry name" value="AB_hydrolase_fold"/>
</dbReference>
<protein>
    <submittedName>
        <fullName evidence="2">Alpha/beta hydrolase</fullName>
    </submittedName>
</protein>
<dbReference type="GO" id="GO:0016020">
    <property type="term" value="C:membrane"/>
    <property type="evidence" value="ECO:0007669"/>
    <property type="project" value="TreeGrafter"/>
</dbReference>
<evidence type="ECO:0000259" key="1">
    <source>
        <dbReference type="Pfam" id="PF12697"/>
    </source>
</evidence>
<proteinExistence type="predicted"/>
<name>A0AA38W2L1_9PEZI</name>
<sequence>MPFAQVNNKKLFYALTAPNRGPAQEPALTLLCIHGLGSSSSFYAPITPHLTSLGHTVLAIDTHGAGLSPYTSSAGNTTTSIADDALALLSSLRGQVPENAVVVGHSMGGIVASETALRDPRIKGVVLIGPVNPNPGAAEAFSKRIGVVEAGGMEPLALSIPTAATGGRATPLVHAFIRALLLASDPEGYISLCRAIAEAGVPDYGAIRVPLLVIAGEEDRSAPVEGSTGIMERYGSERKEQRVLHGVGHWHVLEAHEEVARLVGEFVEGVLLDIGKS</sequence>
<dbReference type="Pfam" id="PF12697">
    <property type="entry name" value="Abhydrolase_6"/>
    <property type="match status" value="1"/>
</dbReference>
<comment type="caution">
    <text evidence="2">The sequence shown here is derived from an EMBL/GenBank/DDBJ whole genome shotgun (WGS) entry which is preliminary data.</text>
</comment>
<gene>
    <name evidence="2" type="ORF">NKR19_g2161</name>
</gene>
<dbReference type="PANTHER" id="PTHR43798:SF5">
    <property type="entry name" value="MONOACYLGLYCEROL LIPASE ABHD6"/>
    <property type="match status" value="1"/>
</dbReference>
<accession>A0AA38W2L1</accession>
<organism evidence="2 3">
    <name type="scientific">Coniochaeta hoffmannii</name>
    <dbReference type="NCBI Taxonomy" id="91930"/>
    <lineage>
        <taxon>Eukaryota</taxon>
        <taxon>Fungi</taxon>
        <taxon>Dikarya</taxon>
        <taxon>Ascomycota</taxon>
        <taxon>Pezizomycotina</taxon>
        <taxon>Sordariomycetes</taxon>
        <taxon>Sordariomycetidae</taxon>
        <taxon>Coniochaetales</taxon>
        <taxon>Coniochaetaceae</taxon>
        <taxon>Coniochaeta</taxon>
    </lineage>
</organism>
<dbReference type="GO" id="GO:0046464">
    <property type="term" value="P:acylglycerol catabolic process"/>
    <property type="evidence" value="ECO:0007669"/>
    <property type="project" value="TreeGrafter"/>
</dbReference>
<dbReference type="InterPro" id="IPR050266">
    <property type="entry name" value="AB_hydrolase_sf"/>
</dbReference>
<dbReference type="PRINTS" id="PR00111">
    <property type="entry name" value="ABHYDROLASE"/>
</dbReference>
<dbReference type="Proteomes" id="UP001174691">
    <property type="component" value="Unassembled WGS sequence"/>
</dbReference>
<feature type="domain" description="AB hydrolase-1" evidence="1">
    <location>
        <begin position="30"/>
        <end position="261"/>
    </location>
</feature>
<dbReference type="EMBL" id="JANBVN010000021">
    <property type="protein sequence ID" value="KAJ9161526.1"/>
    <property type="molecule type" value="Genomic_DNA"/>
</dbReference>
<reference evidence="2" key="1">
    <citation type="submission" date="2022-07" db="EMBL/GenBank/DDBJ databases">
        <title>Fungi with potential for degradation of polypropylene.</title>
        <authorList>
            <person name="Gostincar C."/>
        </authorList>
    </citation>
    <scope>NUCLEOTIDE SEQUENCE</scope>
    <source>
        <strain evidence="2">EXF-13287</strain>
    </source>
</reference>
<dbReference type="AlphaFoldDB" id="A0AA38W2L1"/>
<evidence type="ECO:0000313" key="2">
    <source>
        <dbReference type="EMBL" id="KAJ9161526.1"/>
    </source>
</evidence>
<keyword evidence="3" id="KW-1185">Reference proteome</keyword>
<dbReference type="SUPFAM" id="SSF53474">
    <property type="entry name" value="alpha/beta-Hydrolases"/>
    <property type="match status" value="1"/>
</dbReference>
<keyword evidence="2" id="KW-0378">Hydrolase</keyword>
<dbReference type="InterPro" id="IPR000073">
    <property type="entry name" value="AB_hydrolase_1"/>
</dbReference>
<dbReference type="Gene3D" id="3.40.50.1820">
    <property type="entry name" value="alpha/beta hydrolase"/>
    <property type="match status" value="1"/>
</dbReference>
<dbReference type="PANTHER" id="PTHR43798">
    <property type="entry name" value="MONOACYLGLYCEROL LIPASE"/>
    <property type="match status" value="1"/>
</dbReference>
<dbReference type="GO" id="GO:0047372">
    <property type="term" value="F:monoacylglycerol lipase activity"/>
    <property type="evidence" value="ECO:0007669"/>
    <property type="project" value="TreeGrafter"/>
</dbReference>